<reference evidence="3" key="1">
    <citation type="submission" date="2017-02" db="UniProtKB">
        <authorList>
            <consortium name="WormBaseParasite"/>
        </authorList>
    </citation>
    <scope>IDENTIFICATION</scope>
</reference>
<organism evidence="3">
    <name type="scientific">Taenia asiatica</name>
    <name type="common">Asian tapeworm</name>
    <dbReference type="NCBI Taxonomy" id="60517"/>
    <lineage>
        <taxon>Eukaryota</taxon>
        <taxon>Metazoa</taxon>
        <taxon>Spiralia</taxon>
        <taxon>Lophotrochozoa</taxon>
        <taxon>Platyhelminthes</taxon>
        <taxon>Cestoda</taxon>
        <taxon>Eucestoda</taxon>
        <taxon>Cyclophyllidea</taxon>
        <taxon>Taeniidae</taxon>
        <taxon>Taenia</taxon>
    </lineage>
</organism>
<accession>A0A0R3W004</accession>
<dbReference type="AlphaFoldDB" id="A0A0R3W004"/>
<evidence type="ECO:0000313" key="3">
    <source>
        <dbReference type="WBParaSite" id="TASK_0000299801-mRNA-1"/>
    </source>
</evidence>
<protein>
    <submittedName>
        <fullName evidence="3">Ricin B-type lectin domain-containing protein</fullName>
    </submittedName>
</protein>
<sequence>MYSRLWIPDPLDADYRGGNRFNGVRAFNCNSQRHLKRWCIDMELIRTAGQDVTERVDSKRSSLQVKLSSRKREFGVAF</sequence>
<dbReference type="EMBL" id="UYRS01004730">
    <property type="protein sequence ID" value="VDK26852.1"/>
    <property type="molecule type" value="Genomic_DNA"/>
</dbReference>
<reference evidence="1 2" key="2">
    <citation type="submission" date="2018-11" db="EMBL/GenBank/DDBJ databases">
        <authorList>
            <consortium name="Pathogen Informatics"/>
        </authorList>
    </citation>
    <scope>NUCLEOTIDE SEQUENCE [LARGE SCALE GENOMIC DNA]</scope>
</reference>
<name>A0A0R3W004_TAEAS</name>
<evidence type="ECO:0000313" key="2">
    <source>
        <dbReference type="Proteomes" id="UP000282613"/>
    </source>
</evidence>
<keyword evidence="2" id="KW-1185">Reference proteome</keyword>
<dbReference type="Proteomes" id="UP000282613">
    <property type="component" value="Unassembled WGS sequence"/>
</dbReference>
<proteinExistence type="predicted"/>
<evidence type="ECO:0000313" key="1">
    <source>
        <dbReference type="EMBL" id="VDK26852.1"/>
    </source>
</evidence>
<dbReference type="WBParaSite" id="TASK_0000299801-mRNA-1">
    <property type="protein sequence ID" value="TASK_0000299801-mRNA-1"/>
    <property type="gene ID" value="TASK_0000299801"/>
</dbReference>
<gene>
    <name evidence="1" type="ORF">TASK_LOCUS3000</name>
</gene>